<dbReference type="EMBL" id="MDHN01000024">
    <property type="protein sequence ID" value="OFC70761.1"/>
    <property type="molecule type" value="Genomic_DNA"/>
</dbReference>
<sequence>MHKTSLALVCAGLLFIPASQAHTPYLKPLSFEPVSRDTVTLDASFAEQFFVPEVAISNAKFDVETPDGKLSPVETVVDLKTRNVLEQAMEQEGTYRFSTGKRMGAIFRVYDLNGERGSMRGNEKPLPEGATLTEHFQSVTSAVTYVTKKGPTDTVLAASGQGLELVPRTHPNGLFSGDTFAFTLTYEGEPVADEKVTLYLANDQFSEESDFQTLTTNAKGEASVSLNSQGLYLLQARVKAPAPKGADVPVYSYTTTLTLEAF</sequence>
<proteinExistence type="predicted"/>
<dbReference type="STRING" id="1656094.BFC18_11520"/>
<gene>
    <name evidence="2" type="ORF">BFC18_11520</name>
</gene>
<comment type="caution">
    <text evidence="2">The sequence shown here is derived from an EMBL/GenBank/DDBJ whole genome shotgun (WGS) entry which is preliminary data.</text>
</comment>
<evidence type="ECO:0008006" key="4">
    <source>
        <dbReference type="Google" id="ProtNLM"/>
    </source>
</evidence>
<dbReference type="OrthoDB" id="5943at2"/>
<keyword evidence="3" id="KW-1185">Reference proteome</keyword>
<dbReference type="Proteomes" id="UP000175691">
    <property type="component" value="Unassembled WGS sequence"/>
</dbReference>
<dbReference type="Gene3D" id="2.60.40.10">
    <property type="entry name" value="Immunoglobulins"/>
    <property type="match status" value="1"/>
</dbReference>
<name>A0A1E7ZBC7_9ALTE</name>
<dbReference type="Pfam" id="PF10670">
    <property type="entry name" value="DUF4198"/>
    <property type="match status" value="1"/>
</dbReference>
<evidence type="ECO:0000313" key="2">
    <source>
        <dbReference type="EMBL" id="OFC70761.1"/>
    </source>
</evidence>
<evidence type="ECO:0000313" key="3">
    <source>
        <dbReference type="Proteomes" id="UP000175691"/>
    </source>
</evidence>
<feature type="chain" id="PRO_5009209630" description="Nickel transporter" evidence="1">
    <location>
        <begin position="22"/>
        <end position="262"/>
    </location>
</feature>
<dbReference type="InterPro" id="IPR019613">
    <property type="entry name" value="DUF4198"/>
</dbReference>
<dbReference type="InterPro" id="IPR013783">
    <property type="entry name" value="Ig-like_fold"/>
</dbReference>
<dbReference type="AlphaFoldDB" id="A0A1E7ZBC7"/>
<protein>
    <recommendedName>
        <fullName evidence="4">Nickel transporter</fullName>
    </recommendedName>
</protein>
<dbReference type="RefSeq" id="WP_070125466.1">
    <property type="nucleotide sequence ID" value="NZ_MDHN01000024.1"/>
</dbReference>
<evidence type="ECO:0000256" key="1">
    <source>
        <dbReference type="SAM" id="SignalP"/>
    </source>
</evidence>
<reference evidence="2 3" key="1">
    <citation type="submission" date="2016-08" db="EMBL/GenBank/DDBJ databases">
        <authorList>
            <person name="Seilhamer J.J."/>
        </authorList>
    </citation>
    <scope>NUCLEOTIDE SEQUENCE [LARGE SCALE GENOMIC DNA]</scope>
    <source>
        <strain evidence="2 3">KCTC 42603</strain>
    </source>
</reference>
<organism evidence="2 3">
    <name type="scientific">Alteromonas confluentis</name>
    <dbReference type="NCBI Taxonomy" id="1656094"/>
    <lineage>
        <taxon>Bacteria</taxon>
        <taxon>Pseudomonadati</taxon>
        <taxon>Pseudomonadota</taxon>
        <taxon>Gammaproteobacteria</taxon>
        <taxon>Alteromonadales</taxon>
        <taxon>Alteromonadaceae</taxon>
        <taxon>Alteromonas/Salinimonas group</taxon>
        <taxon>Alteromonas</taxon>
    </lineage>
</organism>
<keyword evidence="1" id="KW-0732">Signal</keyword>
<accession>A0A1E7ZBC7</accession>
<feature type="signal peptide" evidence="1">
    <location>
        <begin position="1"/>
        <end position="21"/>
    </location>
</feature>